<comment type="pathway">
    <text evidence="2">Cofactor biosynthesis; tetrahydrofolate biosynthesis; 2-amino-4-hydroxy-6-hydroxymethyl-7,8-dihydropteridine diphosphate from 7,8-dihydroneopterin triphosphate: step 3/4.</text>
</comment>
<evidence type="ECO:0000313" key="9">
    <source>
        <dbReference type="EMBL" id="SPF30028.1"/>
    </source>
</evidence>
<dbReference type="EC" id="4.1.2.25" evidence="4"/>
<dbReference type="PANTHER" id="PTHR42844">
    <property type="entry name" value="DIHYDRONEOPTERIN ALDOLASE 1-RELATED"/>
    <property type="match status" value="1"/>
</dbReference>
<dbReference type="SUPFAM" id="SSF55620">
    <property type="entry name" value="Tetrahydrobiopterin biosynthesis enzymes-like"/>
    <property type="match status" value="1"/>
</dbReference>
<protein>
    <recommendedName>
        <fullName evidence="4">dihydroneopterin aldolase</fullName>
        <ecNumber evidence="4">4.1.2.25</ecNumber>
    </recommendedName>
    <alternativeName>
        <fullName evidence="7">7,8-dihydroneopterin aldolase</fullName>
    </alternativeName>
</protein>
<dbReference type="InterPro" id="IPR006156">
    <property type="entry name" value="Dihydroneopterin_aldolase"/>
</dbReference>
<evidence type="ECO:0000256" key="4">
    <source>
        <dbReference type="ARBA" id="ARBA00013043"/>
    </source>
</evidence>
<dbReference type="Gene3D" id="3.30.1130.10">
    <property type="match status" value="1"/>
</dbReference>
<accession>A0A2R8AD94</accession>
<dbReference type="OrthoDB" id="7678026at2"/>
<keyword evidence="5" id="KW-0289">Folate biosynthesis</keyword>
<dbReference type="RefSeq" id="WP_108782753.1">
    <property type="nucleotide sequence ID" value="NZ_OMKW01000003.1"/>
</dbReference>
<sequence>MTDETAIAFELPHVRAAATSGPLPLDRISVRDYVQEVEIGAFHSERGVNQRIRFNVVLEVAAHVAAQDDDVDKVISYDTITDAIAAELSAERIKLLETLAERVAERVLADRRAIRIFVRIEKLDRIPGALGVEIVRVRPDAQTPQIGRAPATTSPDADLQPRIVVLEAAALQDPTQAIAAARAPGAPTILCVPPIGDMPDGLDEIAHRNIVLLQMEQAAWLLASGQDGVTVFDSFTELDWALKQGLLCIWAPSRLVLDAGDPPSDLSTSALARWLAATIGASEF</sequence>
<dbReference type="AlphaFoldDB" id="A0A2R8AD94"/>
<evidence type="ECO:0000256" key="7">
    <source>
        <dbReference type="ARBA" id="ARBA00032903"/>
    </source>
</evidence>
<evidence type="ECO:0000256" key="2">
    <source>
        <dbReference type="ARBA" id="ARBA00005013"/>
    </source>
</evidence>
<feature type="domain" description="Dihydroneopterin aldolase/epimerase" evidence="8">
    <location>
        <begin position="28"/>
        <end position="136"/>
    </location>
</feature>
<dbReference type="GO" id="GO:0004150">
    <property type="term" value="F:dihydroneopterin aldolase activity"/>
    <property type="evidence" value="ECO:0007669"/>
    <property type="project" value="UniProtKB-EC"/>
</dbReference>
<keyword evidence="10" id="KW-1185">Reference proteome</keyword>
<gene>
    <name evidence="9" type="primary">folB</name>
    <name evidence="9" type="ORF">POI8812_02356</name>
</gene>
<comment type="similarity">
    <text evidence="3">Belongs to the DHNA family.</text>
</comment>
<dbReference type="EMBL" id="OMKW01000003">
    <property type="protein sequence ID" value="SPF30028.1"/>
    <property type="molecule type" value="Genomic_DNA"/>
</dbReference>
<evidence type="ECO:0000256" key="1">
    <source>
        <dbReference type="ARBA" id="ARBA00001353"/>
    </source>
</evidence>
<proteinExistence type="inferred from homology"/>
<dbReference type="NCBIfam" id="TIGR00526">
    <property type="entry name" value="folB_dom"/>
    <property type="match status" value="1"/>
</dbReference>
<dbReference type="Proteomes" id="UP000244932">
    <property type="component" value="Unassembled WGS sequence"/>
</dbReference>
<comment type="catalytic activity">
    <reaction evidence="1">
        <text>7,8-dihydroneopterin = 6-hydroxymethyl-7,8-dihydropterin + glycolaldehyde</text>
        <dbReference type="Rhea" id="RHEA:10540"/>
        <dbReference type="ChEBI" id="CHEBI:17001"/>
        <dbReference type="ChEBI" id="CHEBI:17071"/>
        <dbReference type="ChEBI" id="CHEBI:44841"/>
        <dbReference type="EC" id="4.1.2.25"/>
    </reaction>
</comment>
<name>A0A2R8AD94_9RHOB</name>
<dbReference type="PANTHER" id="PTHR42844:SF1">
    <property type="entry name" value="DIHYDRONEOPTERIN ALDOLASE 1-RELATED"/>
    <property type="match status" value="1"/>
</dbReference>
<dbReference type="InterPro" id="IPR043133">
    <property type="entry name" value="GTP-CH-I_C/QueF"/>
</dbReference>
<dbReference type="SMART" id="SM00905">
    <property type="entry name" value="FolB"/>
    <property type="match status" value="1"/>
</dbReference>
<dbReference type="Pfam" id="PF02152">
    <property type="entry name" value="FolB"/>
    <property type="match status" value="1"/>
</dbReference>
<reference evidence="9 10" key="1">
    <citation type="submission" date="2018-03" db="EMBL/GenBank/DDBJ databases">
        <authorList>
            <person name="Keele B.F."/>
        </authorList>
    </citation>
    <scope>NUCLEOTIDE SEQUENCE [LARGE SCALE GENOMIC DNA]</scope>
    <source>
        <strain evidence="9 10">CeCT 8812</strain>
    </source>
</reference>
<evidence type="ECO:0000256" key="6">
    <source>
        <dbReference type="ARBA" id="ARBA00023239"/>
    </source>
</evidence>
<dbReference type="InterPro" id="IPR006157">
    <property type="entry name" value="FolB_dom"/>
</dbReference>
<evidence type="ECO:0000259" key="8">
    <source>
        <dbReference type="SMART" id="SM00905"/>
    </source>
</evidence>
<evidence type="ECO:0000313" key="10">
    <source>
        <dbReference type="Proteomes" id="UP000244932"/>
    </source>
</evidence>
<organism evidence="9 10">
    <name type="scientific">Pontivivens insulae</name>
    <dbReference type="NCBI Taxonomy" id="1639689"/>
    <lineage>
        <taxon>Bacteria</taxon>
        <taxon>Pseudomonadati</taxon>
        <taxon>Pseudomonadota</taxon>
        <taxon>Alphaproteobacteria</taxon>
        <taxon>Rhodobacterales</taxon>
        <taxon>Paracoccaceae</taxon>
        <taxon>Pontivivens</taxon>
    </lineage>
</organism>
<evidence type="ECO:0000256" key="5">
    <source>
        <dbReference type="ARBA" id="ARBA00022909"/>
    </source>
</evidence>
<evidence type="ECO:0000256" key="3">
    <source>
        <dbReference type="ARBA" id="ARBA00005708"/>
    </source>
</evidence>
<keyword evidence="6 9" id="KW-0456">Lyase</keyword>
<dbReference type="GO" id="GO:0005737">
    <property type="term" value="C:cytoplasm"/>
    <property type="evidence" value="ECO:0007669"/>
    <property type="project" value="TreeGrafter"/>
</dbReference>
<dbReference type="GO" id="GO:0046656">
    <property type="term" value="P:folic acid biosynthetic process"/>
    <property type="evidence" value="ECO:0007669"/>
    <property type="project" value="UniProtKB-KW"/>
</dbReference>